<evidence type="ECO:0000256" key="1">
    <source>
        <dbReference type="SAM" id="Phobius"/>
    </source>
</evidence>
<evidence type="ECO:0000313" key="3">
    <source>
        <dbReference type="Proteomes" id="UP001352263"/>
    </source>
</evidence>
<keyword evidence="1" id="KW-1133">Transmembrane helix</keyword>
<evidence type="ECO:0000313" key="2">
    <source>
        <dbReference type="EMBL" id="MEC4720424.1"/>
    </source>
</evidence>
<keyword evidence="1" id="KW-0472">Membrane</keyword>
<name>A0ABU6J9U2_9BURK</name>
<dbReference type="Proteomes" id="UP001352263">
    <property type="component" value="Unassembled WGS sequence"/>
</dbReference>
<comment type="caution">
    <text evidence="2">The sequence shown here is derived from an EMBL/GenBank/DDBJ whole genome shotgun (WGS) entry which is preliminary data.</text>
</comment>
<sequence length="137" mass="15179">MFVFDSVQWTDPAVQAALIQALGAVIATSIAAVSAAILGRQIGLRRRLEEKLQMAQADICFLLEVEKTHCRLHQEKGKESNKLRVRREVQERGYIWSGRFTPSRIRAKNPSILNGTSPFEGAASRIGATVQPPQPLL</sequence>
<dbReference type="RefSeq" id="WP_326507143.1">
    <property type="nucleotide sequence ID" value="NZ_JAWIIV010000011.1"/>
</dbReference>
<proteinExistence type="predicted"/>
<accession>A0ABU6J9U2</accession>
<dbReference type="EMBL" id="JAWIIV010000011">
    <property type="protein sequence ID" value="MEC4720424.1"/>
    <property type="molecule type" value="Genomic_DNA"/>
</dbReference>
<keyword evidence="1" id="KW-0812">Transmembrane</keyword>
<gene>
    <name evidence="2" type="ORF">RY831_14775</name>
</gene>
<protein>
    <submittedName>
        <fullName evidence="2">Uncharacterized protein</fullName>
    </submittedName>
</protein>
<keyword evidence="3" id="KW-1185">Reference proteome</keyword>
<reference evidence="2 3" key="1">
    <citation type="submission" date="2023-10" db="EMBL/GenBank/DDBJ databases">
        <title>Noviherbaspirillum sp. CPCC 100848 genome assembly.</title>
        <authorList>
            <person name="Li X.Y."/>
            <person name="Fang X.M."/>
        </authorList>
    </citation>
    <scope>NUCLEOTIDE SEQUENCE [LARGE SCALE GENOMIC DNA]</scope>
    <source>
        <strain evidence="2 3">CPCC 100848</strain>
    </source>
</reference>
<organism evidence="2 3">
    <name type="scientific">Noviherbaspirillum album</name>
    <dbReference type="NCBI Taxonomy" id="3080276"/>
    <lineage>
        <taxon>Bacteria</taxon>
        <taxon>Pseudomonadati</taxon>
        <taxon>Pseudomonadota</taxon>
        <taxon>Betaproteobacteria</taxon>
        <taxon>Burkholderiales</taxon>
        <taxon>Oxalobacteraceae</taxon>
        <taxon>Noviherbaspirillum</taxon>
    </lineage>
</organism>
<feature type="transmembrane region" description="Helical" evidence="1">
    <location>
        <begin position="12"/>
        <end position="38"/>
    </location>
</feature>